<dbReference type="AlphaFoldDB" id="A0AA36MUS0"/>
<dbReference type="Proteomes" id="UP001178507">
    <property type="component" value="Unassembled WGS sequence"/>
</dbReference>
<evidence type="ECO:0000313" key="1">
    <source>
        <dbReference type="EMBL" id="CAJ1380671.1"/>
    </source>
</evidence>
<gene>
    <name evidence="1" type="ORF">EVOR1521_LOCUS8560</name>
</gene>
<name>A0AA36MUS0_9DINO</name>
<protein>
    <submittedName>
        <fullName evidence="1">Uncharacterized protein</fullName>
    </submittedName>
</protein>
<proteinExistence type="predicted"/>
<evidence type="ECO:0000313" key="2">
    <source>
        <dbReference type="Proteomes" id="UP001178507"/>
    </source>
</evidence>
<dbReference type="EMBL" id="CAUJNA010000735">
    <property type="protein sequence ID" value="CAJ1380671.1"/>
    <property type="molecule type" value="Genomic_DNA"/>
</dbReference>
<comment type="caution">
    <text evidence="1">The sequence shown here is derived from an EMBL/GenBank/DDBJ whole genome shotgun (WGS) entry which is preliminary data.</text>
</comment>
<organism evidence="1 2">
    <name type="scientific">Effrenium voratum</name>
    <dbReference type="NCBI Taxonomy" id="2562239"/>
    <lineage>
        <taxon>Eukaryota</taxon>
        <taxon>Sar</taxon>
        <taxon>Alveolata</taxon>
        <taxon>Dinophyceae</taxon>
        <taxon>Suessiales</taxon>
        <taxon>Symbiodiniaceae</taxon>
        <taxon>Effrenium</taxon>
    </lineage>
</organism>
<keyword evidence="2" id="KW-1185">Reference proteome</keyword>
<reference evidence="1" key="1">
    <citation type="submission" date="2023-08" db="EMBL/GenBank/DDBJ databases">
        <authorList>
            <person name="Chen Y."/>
            <person name="Shah S."/>
            <person name="Dougan E. K."/>
            <person name="Thang M."/>
            <person name="Chan C."/>
        </authorList>
    </citation>
    <scope>NUCLEOTIDE SEQUENCE</scope>
</reference>
<accession>A0AA36MUS0</accession>
<sequence>MRAWSRPLRCLQVLRRPATFWAQHNLRPPRVGETWESFLPPCALKPACITWHLHRQEIMDSNALYPLESLWVHQGKLRCRLVAYVQGGCFHLRLSPSCEAGSVVQEMELQAMLNLFGLTEQPLSTFITEDNFHHKGVAVELEDLTGLLRAELRLRKFAAVLRSDMAHLDAAGGHESSRLDLVLAPPQPFKIEGTQTLIGK</sequence>